<proteinExistence type="predicted"/>
<dbReference type="EMBL" id="VGJX01000745">
    <property type="protein sequence ID" value="MBM3275842.1"/>
    <property type="molecule type" value="Genomic_DNA"/>
</dbReference>
<sequence>MPTITATPRAVIEQHYGRSSWVEDYQVRLSADQFVDVTLYLSHSRPPHWMDVLDRESNLVHSLTRYRTIFACFDASGDRDLLKA</sequence>
<organism evidence="1 2">
    <name type="scientific">Candidatus Tanganyikabacteria bacterium</name>
    <dbReference type="NCBI Taxonomy" id="2961651"/>
    <lineage>
        <taxon>Bacteria</taxon>
        <taxon>Bacillati</taxon>
        <taxon>Candidatus Sericytochromatia</taxon>
        <taxon>Candidatus Tanganyikabacteria</taxon>
    </lineage>
</organism>
<dbReference type="Proteomes" id="UP000703893">
    <property type="component" value="Unassembled WGS sequence"/>
</dbReference>
<evidence type="ECO:0000313" key="1">
    <source>
        <dbReference type="EMBL" id="MBM3275842.1"/>
    </source>
</evidence>
<comment type="caution">
    <text evidence="1">The sequence shown here is derived from an EMBL/GenBank/DDBJ whole genome shotgun (WGS) entry which is preliminary data.</text>
</comment>
<name>A0A937X6V8_9BACT</name>
<evidence type="ECO:0000313" key="2">
    <source>
        <dbReference type="Proteomes" id="UP000703893"/>
    </source>
</evidence>
<reference evidence="1 2" key="1">
    <citation type="submission" date="2019-03" db="EMBL/GenBank/DDBJ databases">
        <title>Lake Tanganyika Metagenome-Assembled Genomes (MAGs).</title>
        <authorList>
            <person name="Tran P."/>
        </authorList>
    </citation>
    <scope>NUCLEOTIDE SEQUENCE [LARGE SCALE GENOMIC DNA]</scope>
    <source>
        <strain evidence="1">K_DeepCast_65m_m2_236</strain>
    </source>
</reference>
<protein>
    <submittedName>
        <fullName evidence="1">Uncharacterized protein</fullName>
    </submittedName>
</protein>
<dbReference type="AlphaFoldDB" id="A0A937X6V8"/>
<gene>
    <name evidence="1" type="ORF">FJZ00_11860</name>
</gene>
<accession>A0A937X6V8</accession>